<dbReference type="InterPro" id="IPR007110">
    <property type="entry name" value="Ig-like_dom"/>
</dbReference>
<dbReference type="Gene3D" id="2.60.40.10">
    <property type="entry name" value="Immunoglobulins"/>
    <property type="match status" value="5"/>
</dbReference>
<proteinExistence type="predicted"/>
<dbReference type="Pfam" id="PF13927">
    <property type="entry name" value="Ig_3"/>
    <property type="match status" value="1"/>
</dbReference>
<sequence length="602" mass="66046">MLKAAFVFSIFCVALPAVLGNVWSVSFPTKESCNVVSPTYKGRTRYTGSYKTCNLQITNIRSTDSGLYCFRFETDRWQGKWTSANAATLSITELQVDVHPARTENRFASGETVYLRCTARGCAAPGKTFALYRNGLNLGPANNWFMINNFDPQLAGTFTCRIPSQRIQSPGVTLAVGHAPRSTSVTVSQSGAIMAGRSVTLTCSSSADPPVESYAWFKDQESSSVPHSFQPQLRLWKAGPSDFGLYHCVARNSLGFERSKPVLLNVTYAPTGTQVLISPGGDITEGCSVTLTCRSNANPAVDRYAWYQTAGARSWSRGTMQNLSFPSIRAHQGGQYYCTAWSPLGQEPSSPVLLPVLYAPRNTSVSARPSSEIDAGTSVTLICSSSANPAVENYTWFRVDDAEAWVTRSGPSYTIAEVSPREGGRYFCEARNRIGTHSSPVLTVRVRGRLKVIALASAVGVSASLITLTVMVMISKNMHRVDTETVEEDKEVELMHRRSSSSGDTLFLETLQETFQVRPTKMTDIPEEPEDVYENVHPCIVPMKDVSHDPEADSPLNYITVHFSQRPSQGQDPATNTPPDRANEPRNASDVIYTPVARRNHL</sequence>
<dbReference type="InterPro" id="IPR036179">
    <property type="entry name" value="Ig-like_dom_sf"/>
</dbReference>
<gene>
    <name evidence="9" type="ORF">COCON_G00002850</name>
</gene>
<feature type="region of interest" description="Disordered" evidence="5">
    <location>
        <begin position="564"/>
        <end position="602"/>
    </location>
</feature>
<feature type="domain" description="Ig-like" evidence="8">
    <location>
        <begin position="100"/>
        <end position="173"/>
    </location>
</feature>
<feature type="domain" description="Ig-like" evidence="8">
    <location>
        <begin position="360"/>
        <end position="443"/>
    </location>
</feature>
<dbReference type="InterPro" id="IPR003598">
    <property type="entry name" value="Ig_sub2"/>
</dbReference>
<dbReference type="PANTHER" id="PTHR46013">
    <property type="entry name" value="VASCULAR CELL ADHESION MOLECULE 1"/>
    <property type="match status" value="1"/>
</dbReference>
<dbReference type="InterPro" id="IPR003599">
    <property type="entry name" value="Ig_sub"/>
</dbReference>
<keyword evidence="7" id="KW-0732">Signal</keyword>
<dbReference type="EMBL" id="JAFJMO010000001">
    <property type="protein sequence ID" value="KAJ8287626.1"/>
    <property type="molecule type" value="Genomic_DNA"/>
</dbReference>
<keyword evidence="10" id="KW-1185">Reference proteome</keyword>
<evidence type="ECO:0000256" key="6">
    <source>
        <dbReference type="SAM" id="Phobius"/>
    </source>
</evidence>
<dbReference type="InterPro" id="IPR013783">
    <property type="entry name" value="Ig-like_fold"/>
</dbReference>
<feature type="chain" id="PRO_5040212408" description="B-cell receptor CD22" evidence="7">
    <location>
        <begin position="21"/>
        <end position="602"/>
    </location>
</feature>
<dbReference type="Proteomes" id="UP001152803">
    <property type="component" value="Unassembled WGS sequence"/>
</dbReference>
<dbReference type="InterPro" id="IPR056386">
    <property type="entry name" value="Ig_CD22"/>
</dbReference>
<dbReference type="SMART" id="SM00408">
    <property type="entry name" value="IGc2"/>
    <property type="match status" value="3"/>
</dbReference>
<reference evidence="9" key="1">
    <citation type="journal article" date="2023" name="Science">
        <title>Genome structures resolve the early diversification of teleost fishes.</title>
        <authorList>
            <person name="Parey E."/>
            <person name="Louis A."/>
            <person name="Montfort J."/>
            <person name="Bouchez O."/>
            <person name="Roques C."/>
            <person name="Iampietro C."/>
            <person name="Lluch J."/>
            <person name="Castinel A."/>
            <person name="Donnadieu C."/>
            <person name="Desvignes T."/>
            <person name="Floi Bucao C."/>
            <person name="Jouanno E."/>
            <person name="Wen M."/>
            <person name="Mejri S."/>
            <person name="Dirks R."/>
            <person name="Jansen H."/>
            <person name="Henkel C."/>
            <person name="Chen W.J."/>
            <person name="Zahm M."/>
            <person name="Cabau C."/>
            <person name="Klopp C."/>
            <person name="Thompson A.W."/>
            <person name="Robinson-Rechavi M."/>
            <person name="Braasch I."/>
            <person name="Lecointre G."/>
            <person name="Bobe J."/>
            <person name="Postlethwait J.H."/>
            <person name="Berthelot C."/>
            <person name="Roest Crollius H."/>
            <person name="Guiguen Y."/>
        </authorList>
    </citation>
    <scope>NUCLEOTIDE SEQUENCE</scope>
    <source>
        <strain evidence="9">Concon-B</strain>
    </source>
</reference>
<dbReference type="Pfam" id="PF24518">
    <property type="entry name" value="Ig_CD22"/>
    <property type="match status" value="1"/>
</dbReference>
<feature type="signal peptide" evidence="7">
    <location>
        <begin position="1"/>
        <end position="20"/>
    </location>
</feature>
<feature type="transmembrane region" description="Helical" evidence="6">
    <location>
        <begin position="452"/>
        <end position="474"/>
    </location>
</feature>
<evidence type="ECO:0000256" key="2">
    <source>
        <dbReference type="ARBA" id="ARBA00041781"/>
    </source>
</evidence>
<dbReference type="SUPFAM" id="SSF48726">
    <property type="entry name" value="Immunoglobulin"/>
    <property type="match status" value="5"/>
</dbReference>
<keyword evidence="6" id="KW-1133">Transmembrane helix</keyword>
<organism evidence="9 10">
    <name type="scientific">Conger conger</name>
    <name type="common">Conger eel</name>
    <name type="synonym">Muraena conger</name>
    <dbReference type="NCBI Taxonomy" id="82655"/>
    <lineage>
        <taxon>Eukaryota</taxon>
        <taxon>Metazoa</taxon>
        <taxon>Chordata</taxon>
        <taxon>Craniata</taxon>
        <taxon>Vertebrata</taxon>
        <taxon>Euteleostomi</taxon>
        <taxon>Actinopterygii</taxon>
        <taxon>Neopterygii</taxon>
        <taxon>Teleostei</taxon>
        <taxon>Anguilliformes</taxon>
        <taxon>Congridae</taxon>
        <taxon>Conger</taxon>
    </lineage>
</organism>
<dbReference type="Pfam" id="PF13895">
    <property type="entry name" value="Ig_2"/>
    <property type="match status" value="2"/>
</dbReference>
<evidence type="ECO:0000313" key="9">
    <source>
        <dbReference type="EMBL" id="KAJ8287626.1"/>
    </source>
</evidence>
<feature type="domain" description="Ig-like" evidence="8">
    <location>
        <begin position="270"/>
        <end position="340"/>
    </location>
</feature>
<name>A0A9Q1I8A3_CONCO</name>
<dbReference type="OrthoDB" id="6250964at2759"/>
<protein>
    <recommendedName>
        <fullName evidence="1">B-cell receptor CD22</fullName>
    </recommendedName>
    <alternativeName>
        <fullName evidence="2">Sialic acid-binding Ig-like lectin 2</fullName>
    </alternativeName>
</protein>
<accession>A0A9Q1I8A3</accession>
<evidence type="ECO:0000313" key="10">
    <source>
        <dbReference type="Proteomes" id="UP001152803"/>
    </source>
</evidence>
<evidence type="ECO:0000256" key="3">
    <source>
        <dbReference type="ARBA" id="ARBA00045430"/>
    </source>
</evidence>
<comment type="subunit">
    <text evidence="4">Predominantly monomer of isoform CD22-beta. Also found as heterodimer of isoform CD22-beta and a shorter isoform. Interacts with PTPN6/SHP-1, LYN, SYK, PIK3R1/PIK3R2 and PLCG1 upon phosphorylation. Interacts with GRB2, INPP5D and SHC1 upon phosphorylation. May form a complex with INPP5D/SHIP, GRB2 and SHC1.</text>
</comment>
<comment type="function">
    <text evidence="3">Most highly expressed siglec (sialic acid-binding immunoglobulin-like lectin) on B-cells that plays a role in various aspects of B-cell biology including differentiation, antigen presentation, and trafficking to bone marrow. Binds to alpha 2,6-linked sialic acid residues of surface molecules such as CD22 itself, CD45 and IgM in a cis configuration. Can also bind to ligands on other cells as an adhesion molecule in a trans configuration. Acts as an inhibitory coreceptor on the surface of B-cells and inhibits B-cell receptor induced signaling, characterized by inhibition of the calcium mobilization and cellular activation. Mechanistically, the immunoreceptor tyrosine-based inhibitory motif domain is phosphorylated by the Src kinase LYN, which in turn leads to the recruitment of the protein tyrosine phosphatase 1/PTPN6, leading to the negative regulation of BCR signaling. If this negative signaling from is of sufficient strength, apoptosis of the B-cell can be induced.</text>
</comment>
<feature type="compositionally biased region" description="Polar residues" evidence="5">
    <location>
        <begin position="564"/>
        <end position="578"/>
    </location>
</feature>
<dbReference type="AlphaFoldDB" id="A0A9Q1I8A3"/>
<keyword evidence="6" id="KW-0812">Transmembrane</keyword>
<evidence type="ECO:0000256" key="4">
    <source>
        <dbReference type="ARBA" id="ARBA00046458"/>
    </source>
</evidence>
<comment type="caution">
    <text evidence="9">The sequence shown here is derived from an EMBL/GenBank/DDBJ whole genome shotgun (WGS) entry which is preliminary data.</text>
</comment>
<dbReference type="SMART" id="SM00409">
    <property type="entry name" value="IG"/>
    <property type="match status" value="5"/>
</dbReference>
<evidence type="ECO:0000259" key="8">
    <source>
        <dbReference type="PROSITE" id="PS50835"/>
    </source>
</evidence>
<dbReference type="PROSITE" id="PS50835">
    <property type="entry name" value="IG_LIKE"/>
    <property type="match status" value="4"/>
</dbReference>
<evidence type="ECO:0000256" key="5">
    <source>
        <dbReference type="SAM" id="MobiDB-lite"/>
    </source>
</evidence>
<keyword evidence="6" id="KW-0472">Membrane</keyword>
<evidence type="ECO:0000256" key="1">
    <source>
        <dbReference type="ARBA" id="ARBA00040106"/>
    </source>
</evidence>
<evidence type="ECO:0000256" key="7">
    <source>
        <dbReference type="SAM" id="SignalP"/>
    </source>
</evidence>
<feature type="domain" description="Ig-like" evidence="8">
    <location>
        <begin position="180"/>
        <end position="263"/>
    </location>
</feature>
<dbReference type="PANTHER" id="PTHR46013:SF8">
    <property type="entry name" value="B-CELL RECEPTOR CD22-RELATED"/>
    <property type="match status" value="1"/>
</dbReference>